<gene>
    <name evidence="1" type="ORF">CR513_26716</name>
</gene>
<dbReference type="AlphaFoldDB" id="A0A371GLD6"/>
<feature type="non-terminal residue" evidence="1">
    <location>
        <position position="1"/>
    </location>
</feature>
<protein>
    <submittedName>
        <fullName evidence="1">Uncharacterized protein</fullName>
    </submittedName>
</protein>
<proteinExistence type="predicted"/>
<organism evidence="1 2">
    <name type="scientific">Mucuna pruriens</name>
    <name type="common">Velvet bean</name>
    <name type="synonym">Dolichos pruriens</name>
    <dbReference type="NCBI Taxonomy" id="157652"/>
    <lineage>
        <taxon>Eukaryota</taxon>
        <taxon>Viridiplantae</taxon>
        <taxon>Streptophyta</taxon>
        <taxon>Embryophyta</taxon>
        <taxon>Tracheophyta</taxon>
        <taxon>Spermatophyta</taxon>
        <taxon>Magnoliopsida</taxon>
        <taxon>eudicotyledons</taxon>
        <taxon>Gunneridae</taxon>
        <taxon>Pentapetalae</taxon>
        <taxon>rosids</taxon>
        <taxon>fabids</taxon>
        <taxon>Fabales</taxon>
        <taxon>Fabaceae</taxon>
        <taxon>Papilionoideae</taxon>
        <taxon>50 kb inversion clade</taxon>
        <taxon>NPAAA clade</taxon>
        <taxon>indigoferoid/millettioid clade</taxon>
        <taxon>Phaseoleae</taxon>
        <taxon>Mucuna</taxon>
    </lineage>
</organism>
<evidence type="ECO:0000313" key="1">
    <source>
        <dbReference type="EMBL" id="RDX91330.1"/>
    </source>
</evidence>
<evidence type="ECO:0000313" key="2">
    <source>
        <dbReference type="Proteomes" id="UP000257109"/>
    </source>
</evidence>
<dbReference type="Proteomes" id="UP000257109">
    <property type="component" value="Unassembled WGS sequence"/>
</dbReference>
<comment type="caution">
    <text evidence="1">The sequence shown here is derived from an EMBL/GenBank/DDBJ whole genome shotgun (WGS) entry which is preliminary data.</text>
</comment>
<name>A0A371GLD6_MUCPR</name>
<accession>A0A371GLD6</accession>
<sequence>MLPKVVGNAYPNEPHESSSRVLVKRVRSARNIFHERARDSSFDAKLETLTRESPDLVHHLARGQAMCSNLA</sequence>
<dbReference type="EMBL" id="QJKJ01005154">
    <property type="protein sequence ID" value="RDX91330.1"/>
    <property type="molecule type" value="Genomic_DNA"/>
</dbReference>
<reference evidence="1" key="1">
    <citation type="submission" date="2018-05" db="EMBL/GenBank/DDBJ databases">
        <title>Draft genome of Mucuna pruriens seed.</title>
        <authorList>
            <person name="Nnadi N.E."/>
            <person name="Vos R."/>
            <person name="Hasami M.H."/>
            <person name="Devisetty U.K."/>
            <person name="Aguiy J.C."/>
        </authorList>
    </citation>
    <scope>NUCLEOTIDE SEQUENCE [LARGE SCALE GENOMIC DNA]</scope>
    <source>
        <strain evidence="1">JCA_2017</strain>
    </source>
</reference>
<keyword evidence="2" id="KW-1185">Reference proteome</keyword>